<proteinExistence type="predicted"/>
<feature type="transmembrane region" description="Helical" evidence="1">
    <location>
        <begin position="58"/>
        <end position="79"/>
    </location>
</feature>
<dbReference type="Proteomes" id="UP000009168">
    <property type="component" value="Unassembled WGS sequence"/>
</dbReference>
<dbReference type="InParanoid" id="Q23QL3"/>
<feature type="transmembrane region" description="Helical" evidence="1">
    <location>
        <begin position="182"/>
        <end position="204"/>
    </location>
</feature>
<feature type="transmembrane region" description="Helical" evidence="1">
    <location>
        <begin position="384"/>
        <end position="403"/>
    </location>
</feature>
<dbReference type="AlphaFoldDB" id="Q23QL3"/>
<feature type="transmembrane region" description="Helical" evidence="1">
    <location>
        <begin position="152"/>
        <end position="170"/>
    </location>
</feature>
<evidence type="ECO:0000313" key="3">
    <source>
        <dbReference type="Proteomes" id="UP000009168"/>
    </source>
</evidence>
<keyword evidence="1 2" id="KW-0812">Transmembrane</keyword>
<protein>
    <submittedName>
        <fullName evidence="2">Transmembrane protein, putative</fullName>
    </submittedName>
</protein>
<feature type="transmembrane region" description="Helical" evidence="1">
    <location>
        <begin position="22"/>
        <end position="46"/>
    </location>
</feature>
<dbReference type="eggNOG" id="ENOG502SU1F">
    <property type="taxonomic scope" value="Eukaryota"/>
</dbReference>
<keyword evidence="1" id="KW-0472">Membrane</keyword>
<feature type="transmembrane region" description="Helical" evidence="1">
    <location>
        <begin position="252"/>
        <end position="271"/>
    </location>
</feature>
<gene>
    <name evidence="2" type="ORF">TTHERM_00255660</name>
</gene>
<sequence>MEFDDAKPLYTRYVWPRGDKSLLFKIQMVISSIMIFVGIVQATNIFLLNKQQDNSITLGFIVIIILLVVLSTINILWALKTSKLLAVSDSPQNATNTKFTQVLLFFTLILLTLYVVFFVLFQFAQSDLFNAAMASSQSDLQKYQTIYNDHKQWIHIFGYVNCVFLVFTAFTQQIMSDSKVAANLMIFLLSISLLFVSYYLLHAINVLYSVFDYPSYSFDTEPLTALKSVAVVSILLLIMIVIINLRKKEVSYLLLGTLLLLTLIVAVPSAGKVFRMYNDVNNSYTNNCHEQLGHLDYQYLASQGCQQKYIYREGSPKDCGNRFDDCFESIDNLRKTGVEEKRFITTVWEESLYPKSSQQPRIAGLSSQCCGTVVNVYSRPFLKVGALALSYIILVFFLSSYLYSNSSHPSQPNELVLSSVSKNVLLGLFFGLLLIGGIYTAVSSHSTDAVRRNTVVVNKLINIKKSNPSNTYHEYNKCTLFQHFEDESLVNSEYRQIVFADISVQKASNQYCENCQNPDLLLIISTVRGNSDNCPTNFRFDYPNPTDRVHVIPSTLAQPLANDQVCFDPATKRSLCTPCQNYFGVSGDPIQVLNYVRSSVSACNREGLKFVIQAYQVDSKLFSAQQISTKSQNLEQTVTIDTTQLKRSIFHPHSKKDKALENPRLLAGLKKLTVKLAVRDLVTNQNLSGANVQLYESYGTENTCFAGDNAKLIYQGLSTNNGIINLDFVYSTLPTTRYTIQASLDGYAINCRTFTLNEKRLFLDIGLSPELKTHQTRFVLEWGTESGLETGQDLDLYLNSNSEADKWVCYSSYFSSQCAGSVYHGDAKGDKISTEAITINALGQTKYLVFFKLPVVSKINGIVDNSIISNLKPIVKVYTQGQSRPTQVSVFDNSLQKGTFTDYEKNFRFANLAWCISGQNSEIVKYAKGFSYSVAWQIVDPDNSNTYDLPLSSVIC</sequence>
<dbReference type="HOGENOM" id="CLU_307283_0_0_1"/>
<reference evidence="3" key="1">
    <citation type="journal article" date="2006" name="PLoS Biol.">
        <title>Macronuclear genome sequence of the ciliate Tetrahymena thermophila, a model eukaryote.</title>
        <authorList>
            <person name="Eisen J.A."/>
            <person name="Coyne R.S."/>
            <person name="Wu M."/>
            <person name="Wu D."/>
            <person name="Thiagarajan M."/>
            <person name="Wortman J.R."/>
            <person name="Badger J.H."/>
            <person name="Ren Q."/>
            <person name="Amedeo P."/>
            <person name="Jones K.M."/>
            <person name="Tallon L.J."/>
            <person name="Delcher A.L."/>
            <person name="Salzberg S.L."/>
            <person name="Silva J.C."/>
            <person name="Haas B.J."/>
            <person name="Majoros W.H."/>
            <person name="Farzad M."/>
            <person name="Carlton J.M."/>
            <person name="Smith R.K. Jr."/>
            <person name="Garg J."/>
            <person name="Pearlman R.E."/>
            <person name="Karrer K.M."/>
            <person name="Sun L."/>
            <person name="Manning G."/>
            <person name="Elde N.C."/>
            <person name="Turkewitz A.P."/>
            <person name="Asai D.J."/>
            <person name="Wilkes D.E."/>
            <person name="Wang Y."/>
            <person name="Cai H."/>
            <person name="Collins K."/>
            <person name="Stewart B.A."/>
            <person name="Lee S.R."/>
            <person name="Wilamowska K."/>
            <person name="Weinberg Z."/>
            <person name="Ruzzo W.L."/>
            <person name="Wloga D."/>
            <person name="Gaertig J."/>
            <person name="Frankel J."/>
            <person name="Tsao C.-C."/>
            <person name="Gorovsky M.A."/>
            <person name="Keeling P.J."/>
            <person name="Waller R.F."/>
            <person name="Patron N.J."/>
            <person name="Cherry J.M."/>
            <person name="Stover N.A."/>
            <person name="Krieger C.J."/>
            <person name="del Toro C."/>
            <person name="Ryder H.F."/>
            <person name="Williamson S.C."/>
            <person name="Barbeau R.A."/>
            <person name="Hamilton E.P."/>
            <person name="Orias E."/>
        </authorList>
    </citation>
    <scope>NUCLEOTIDE SEQUENCE [LARGE SCALE GENOMIC DNA]</scope>
    <source>
        <strain evidence="3">SB210</strain>
    </source>
</reference>
<dbReference type="STRING" id="312017.Q23QL3"/>
<dbReference type="GeneID" id="7825854"/>
<feature type="transmembrane region" description="Helical" evidence="1">
    <location>
        <begin position="99"/>
        <end position="124"/>
    </location>
</feature>
<feature type="transmembrane region" description="Helical" evidence="1">
    <location>
        <begin position="424"/>
        <end position="442"/>
    </location>
</feature>
<feature type="transmembrane region" description="Helical" evidence="1">
    <location>
        <begin position="224"/>
        <end position="245"/>
    </location>
</feature>
<dbReference type="EMBL" id="GG662647">
    <property type="protein sequence ID" value="EAR98875.2"/>
    <property type="molecule type" value="Genomic_DNA"/>
</dbReference>
<keyword evidence="3" id="KW-1185">Reference proteome</keyword>
<organism evidence="2 3">
    <name type="scientific">Tetrahymena thermophila (strain SB210)</name>
    <dbReference type="NCBI Taxonomy" id="312017"/>
    <lineage>
        <taxon>Eukaryota</taxon>
        <taxon>Sar</taxon>
        <taxon>Alveolata</taxon>
        <taxon>Ciliophora</taxon>
        <taxon>Intramacronucleata</taxon>
        <taxon>Oligohymenophorea</taxon>
        <taxon>Hymenostomatida</taxon>
        <taxon>Tetrahymenina</taxon>
        <taxon>Tetrahymenidae</taxon>
        <taxon>Tetrahymena</taxon>
    </lineage>
</organism>
<dbReference type="KEGG" id="tet:TTHERM_00255660"/>
<keyword evidence="1" id="KW-1133">Transmembrane helix</keyword>
<name>Q23QL3_TETTS</name>
<dbReference type="OrthoDB" id="293292at2759"/>
<dbReference type="RefSeq" id="XP_001019120.2">
    <property type="nucleotide sequence ID" value="XM_001019120.2"/>
</dbReference>
<evidence type="ECO:0000256" key="1">
    <source>
        <dbReference type="SAM" id="Phobius"/>
    </source>
</evidence>
<evidence type="ECO:0000313" key="2">
    <source>
        <dbReference type="EMBL" id="EAR98875.2"/>
    </source>
</evidence>
<accession>Q23QL3</accession>